<sequence length="325" mass="35577">MADECSVAVSCPQCGSPFNFREGERNACCPACGTALAISGEAGISRFFLAERLDLPQARTAARKFLATAGVARQLAESLRFEQGELCFLPFWRLRGYAAGWFWSERETVVKEEYYDDNGLKQVREVRGPNERLMESVMNRVDYSLPACDVARFGLAGIATVSAVLPLRGMDFAALAKRGTVFDPTKEPAQVRQEALAQARGRLGGNGVLRQAGRLDLCGEQLALISYPVWSLTFSRGERLYPLTIDGVNGRVLKGRFPGTVRFRLLEPLLTVTLLVFAFSLHAAVGVTALLAFFGWLAGNGGLSAERLLAWFFLLVEPGKEVEIG</sequence>
<dbReference type="EMBL" id="AP027151">
    <property type="protein sequence ID" value="BDV43891.1"/>
    <property type="molecule type" value="Genomic_DNA"/>
</dbReference>
<name>A0ABN6VUA4_9BACT</name>
<evidence type="ECO:0008006" key="4">
    <source>
        <dbReference type="Google" id="ProtNLM"/>
    </source>
</evidence>
<dbReference type="RefSeq" id="WP_282000012.1">
    <property type="nucleotide sequence ID" value="NZ_AP027151.1"/>
</dbReference>
<evidence type="ECO:0000313" key="3">
    <source>
        <dbReference type="Proteomes" id="UP001317705"/>
    </source>
</evidence>
<keyword evidence="1" id="KW-0472">Membrane</keyword>
<feature type="transmembrane region" description="Helical" evidence="1">
    <location>
        <begin position="272"/>
        <end position="298"/>
    </location>
</feature>
<reference evidence="2 3" key="1">
    <citation type="submission" date="2022-12" db="EMBL/GenBank/DDBJ databases">
        <title>Polyphasic characterization of Geotalea uranireducens NIT-SL11 newly isolated from a complex of sewage sludge and microbially reduced graphene oxide.</title>
        <authorList>
            <person name="Xie L."/>
            <person name="Yoshida N."/>
            <person name="Meng L."/>
        </authorList>
    </citation>
    <scope>NUCLEOTIDE SEQUENCE [LARGE SCALE GENOMIC DNA]</scope>
    <source>
        <strain evidence="2 3">NIT-SL11</strain>
    </source>
</reference>
<evidence type="ECO:0000313" key="2">
    <source>
        <dbReference type="EMBL" id="BDV43891.1"/>
    </source>
</evidence>
<keyword evidence="1" id="KW-1133">Transmembrane helix</keyword>
<dbReference type="Proteomes" id="UP001317705">
    <property type="component" value="Chromosome"/>
</dbReference>
<proteinExistence type="predicted"/>
<keyword evidence="3" id="KW-1185">Reference proteome</keyword>
<gene>
    <name evidence="2" type="ORF">GURASL_28140</name>
</gene>
<protein>
    <recommendedName>
        <fullName evidence="4">TFIIB-type zinc ribbon-containing protein</fullName>
    </recommendedName>
</protein>
<keyword evidence="1" id="KW-0812">Transmembrane</keyword>
<evidence type="ECO:0000256" key="1">
    <source>
        <dbReference type="SAM" id="Phobius"/>
    </source>
</evidence>
<accession>A0ABN6VUA4</accession>
<organism evidence="2 3">
    <name type="scientific">Geotalea uraniireducens</name>
    <dbReference type="NCBI Taxonomy" id="351604"/>
    <lineage>
        <taxon>Bacteria</taxon>
        <taxon>Pseudomonadati</taxon>
        <taxon>Thermodesulfobacteriota</taxon>
        <taxon>Desulfuromonadia</taxon>
        <taxon>Geobacterales</taxon>
        <taxon>Geobacteraceae</taxon>
        <taxon>Geotalea</taxon>
    </lineage>
</organism>